<reference evidence="7 8" key="1">
    <citation type="submission" date="2021-08" db="EMBL/GenBank/DDBJ databases">
        <title>The genome sequence of Chitinophaga sp. B61.</title>
        <authorList>
            <person name="Zhang X."/>
        </authorList>
    </citation>
    <scope>NUCLEOTIDE SEQUENCE [LARGE SCALE GENOMIC DNA]</scope>
    <source>
        <strain evidence="7 8">B61</strain>
    </source>
</reference>
<dbReference type="Pfam" id="PF06271">
    <property type="entry name" value="RDD"/>
    <property type="match status" value="1"/>
</dbReference>
<evidence type="ECO:0000256" key="5">
    <source>
        <dbReference type="SAM" id="Phobius"/>
    </source>
</evidence>
<dbReference type="PANTHER" id="PTHR38480:SF1">
    <property type="entry name" value="SLR0254 PROTEIN"/>
    <property type="match status" value="1"/>
</dbReference>
<sequence>MQNRFGDNIHKKGLIEDLHAIQYTRRASKADRLVNYIVDYFIGAITGLIFSGVLLFMISSILNKPGFIESDLFVFLWMGLYFTGKIAYYIGFEYGNNGRTIGKMITATRAVQESGAPLQLNDAFIRSLCRWIPLETFSGLGDIPLHDEWSKTMVIKY</sequence>
<feature type="domain" description="RDD" evidence="6">
    <location>
        <begin position="27"/>
        <end position="139"/>
    </location>
</feature>
<evidence type="ECO:0000313" key="7">
    <source>
        <dbReference type="EMBL" id="MBW8684233.1"/>
    </source>
</evidence>
<dbReference type="RefSeq" id="WP_220249425.1">
    <property type="nucleotide sequence ID" value="NZ_JAICCF010000001.1"/>
</dbReference>
<comment type="subcellular location">
    <subcellularLocation>
        <location evidence="1">Membrane</location>
        <topology evidence="1">Multi-pass membrane protein</topology>
    </subcellularLocation>
</comment>
<dbReference type="PANTHER" id="PTHR38480">
    <property type="entry name" value="SLR0254 PROTEIN"/>
    <property type="match status" value="1"/>
</dbReference>
<gene>
    <name evidence="7" type="ORF">K1Y79_07805</name>
</gene>
<feature type="transmembrane region" description="Helical" evidence="5">
    <location>
        <begin position="74"/>
        <end position="94"/>
    </location>
</feature>
<proteinExistence type="predicted"/>
<evidence type="ECO:0000259" key="6">
    <source>
        <dbReference type="Pfam" id="PF06271"/>
    </source>
</evidence>
<comment type="caution">
    <text evidence="7">The sequence shown here is derived from an EMBL/GenBank/DDBJ whole genome shotgun (WGS) entry which is preliminary data.</text>
</comment>
<keyword evidence="2 5" id="KW-0812">Transmembrane</keyword>
<evidence type="ECO:0000256" key="2">
    <source>
        <dbReference type="ARBA" id="ARBA00022692"/>
    </source>
</evidence>
<dbReference type="EMBL" id="JAICCF010000001">
    <property type="protein sequence ID" value="MBW8684233.1"/>
    <property type="molecule type" value="Genomic_DNA"/>
</dbReference>
<keyword evidence="8" id="KW-1185">Reference proteome</keyword>
<evidence type="ECO:0000256" key="4">
    <source>
        <dbReference type="ARBA" id="ARBA00023136"/>
    </source>
</evidence>
<keyword evidence="3 5" id="KW-1133">Transmembrane helix</keyword>
<dbReference type="Proteomes" id="UP000812961">
    <property type="component" value="Unassembled WGS sequence"/>
</dbReference>
<protein>
    <submittedName>
        <fullName evidence="7">RDD family protein</fullName>
    </submittedName>
</protein>
<evidence type="ECO:0000256" key="1">
    <source>
        <dbReference type="ARBA" id="ARBA00004141"/>
    </source>
</evidence>
<name>A0ABS7G999_9BACT</name>
<evidence type="ECO:0000256" key="3">
    <source>
        <dbReference type="ARBA" id="ARBA00022989"/>
    </source>
</evidence>
<organism evidence="7 8">
    <name type="scientific">Chitinophaga rhizophila</name>
    <dbReference type="NCBI Taxonomy" id="2866212"/>
    <lineage>
        <taxon>Bacteria</taxon>
        <taxon>Pseudomonadati</taxon>
        <taxon>Bacteroidota</taxon>
        <taxon>Chitinophagia</taxon>
        <taxon>Chitinophagales</taxon>
        <taxon>Chitinophagaceae</taxon>
        <taxon>Chitinophaga</taxon>
    </lineage>
</organism>
<keyword evidence="4 5" id="KW-0472">Membrane</keyword>
<evidence type="ECO:0000313" key="8">
    <source>
        <dbReference type="Proteomes" id="UP000812961"/>
    </source>
</evidence>
<dbReference type="InterPro" id="IPR010432">
    <property type="entry name" value="RDD"/>
</dbReference>
<accession>A0ABS7G999</accession>
<feature type="transmembrane region" description="Helical" evidence="5">
    <location>
        <begin position="33"/>
        <end position="62"/>
    </location>
</feature>